<keyword evidence="1" id="KW-0732">Signal</keyword>
<accession>A0A7W6M8V9</accession>
<evidence type="ECO:0008006" key="4">
    <source>
        <dbReference type="Google" id="ProtNLM"/>
    </source>
</evidence>
<dbReference type="RefSeq" id="WP_025057358.1">
    <property type="nucleotide sequence ID" value="NZ_JACIFU010000002.1"/>
</dbReference>
<name>A0A7W6M8V9_9RHOB</name>
<feature type="chain" id="PRO_5031531933" description="DUF2059 domain-containing protein" evidence="1">
    <location>
        <begin position="27"/>
        <end position="276"/>
    </location>
</feature>
<dbReference type="Proteomes" id="UP000565745">
    <property type="component" value="Unassembled WGS sequence"/>
</dbReference>
<dbReference type="OrthoDB" id="7841298at2"/>
<dbReference type="EMBL" id="JACIFU010000002">
    <property type="protein sequence ID" value="MBB4173822.1"/>
    <property type="molecule type" value="Genomic_DNA"/>
</dbReference>
<comment type="caution">
    <text evidence="2">The sequence shown here is derived from an EMBL/GenBank/DDBJ whole genome shotgun (WGS) entry which is preliminary data.</text>
</comment>
<keyword evidence="3" id="KW-1185">Reference proteome</keyword>
<evidence type="ECO:0000256" key="1">
    <source>
        <dbReference type="SAM" id="SignalP"/>
    </source>
</evidence>
<reference evidence="2 3" key="1">
    <citation type="submission" date="2020-08" db="EMBL/GenBank/DDBJ databases">
        <title>Genomic Encyclopedia of Type Strains, Phase IV (KMG-IV): sequencing the most valuable type-strain genomes for metagenomic binning, comparative biology and taxonomic classification.</title>
        <authorList>
            <person name="Goeker M."/>
        </authorList>
    </citation>
    <scope>NUCLEOTIDE SEQUENCE [LARGE SCALE GENOMIC DNA]</scope>
    <source>
        <strain evidence="2 3">DSM 101015</strain>
    </source>
</reference>
<evidence type="ECO:0000313" key="3">
    <source>
        <dbReference type="Proteomes" id="UP000565745"/>
    </source>
</evidence>
<evidence type="ECO:0000313" key="2">
    <source>
        <dbReference type="EMBL" id="MBB4173822.1"/>
    </source>
</evidence>
<sequence length="276" mass="30015">MRSVSYLLSGLLGVWLTLAAATAAQADARTTVLVDVLKLQEAAGILALEGIASSEDLNRDMLEGQGGAGWALQVQQIYAPDRMVELVRAELEAALKGDALEEVITFFAGSRGRQIIDLENSARRAIQDPEVEEAARARYRALKGTDDPRLALITSYIESGDMIERNVTSALNSNYQFLRGLVEGGAFEMSEEEMLSDAAGDLEESTKDTAEWLYGYLLLAYHPLQDADLEAYIAFANTKAGQALNRALFDGFGKAYEDISYALGRAVSLNMTAEEL</sequence>
<gene>
    <name evidence="2" type="ORF">GGR93_001595</name>
</gene>
<protein>
    <recommendedName>
        <fullName evidence="4">DUF2059 domain-containing protein</fullName>
    </recommendedName>
</protein>
<organism evidence="2 3">
    <name type="scientific">Sulfitobacter noctilucicola</name>
    <dbReference type="NCBI Taxonomy" id="1342301"/>
    <lineage>
        <taxon>Bacteria</taxon>
        <taxon>Pseudomonadati</taxon>
        <taxon>Pseudomonadota</taxon>
        <taxon>Alphaproteobacteria</taxon>
        <taxon>Rhodobacterales</taxon>
        <taxon>Roseobacteraceae</taxon>
        <taxon>Sulfitobacter</taxon>
    </lineage>
</organism>
<proteinExistence type="predicted"/>
<dbReference type="AlphaFoldDB" id="A0A7W6M8V9"/>
<feature type="signal peptide" evidence="1">
    <location>
        <begin position="1"/>
        <end position="26"/>
    </location>
</feature>